<dbReference type="SUPFAM" id="SSF56784">
    <property type="entry name" value="HAD-like"/>
    <property type="match status" value="1"/>
</dbReference>
<gene>
    <name evidence="6" type="ORF">PQ465_15135</name>
</gene>
<dbReference type="InterPro" id="IPR041492">
    <property type="entry name" value="HAD_2"/>
</dbReference>
<dbReference type="PANTHER" id="PTHR46193">
    <property type="entry name" value="6-PHOSPHOGLUCONATE PHOSPHATASE"/>
    <property type="match status" value="1"/>
</dbReference>
<reference evidence="6 7" key="1">
    <citation type="submission" date="2023-02" db="EMBL/GenBank/DDBJ databases">
        <title>Genome sequence of Sphingobacterium sp. KACC 22765.</title>
        <authorList>
            <person name="Kim S."/>
            <person name="Heo J."/>
            <person name="Kwon S.-W."/>
        </authorList>
    </citation>
    <scope>NUCLEOTIDE SEQUENCE [LARGE SCALE GENOMIC DNA]</scope>
    <source>
        <strain evidence="6 7">KACC 22765</strain>
    </source>
</reference>
<evidence type="ECO:0000256" key="3">
    <source>
        <dbReference type="ARBA" id="ARBA00022723"/>
    </source>
</evidence>
<protein>
    <submittedName>
        <fullName evidence="6">HAD family phosphatase</fullName>
    </submittedName>
</protein>
<dbReference type="SFLD" id="SFLDS00003">
    <property type="entry name" value="Haloacid_Dehalogenase"/>
    <property type="match status" value="1"/>
</dbReference>
<dbReference type="SFLD" id="SFLDG01129">
    <property type="entry name" value="C1.5:_HAD__Beta-PGM__Phosphata"/>
    <property type="match status" value="1"/>
</dbReference>
<organism evidence="6 7">
    <name type="scientific">Sphingobacterium oryzagri</name>
    <dbReference type="NCBI Taxonomy" id="3025669"/>
    <lineage>
        <taxon>Bacteria</taxon>
        <taxon>Pseudomonadati</taxon>
        <taxon>Bacteroidota</taxon>
        <taxon>Sphingobacteriia</taxon>
        <taxon>Sphingobacteriales</taxon>
        <taxon>Sphingobacteriaceae</taxon>
        <taxon>Sphingobacterium</taxon>
    </lineage>
</organism>
<evidence type="ECO:0000313" key="6">
    <source>
        <dbReference type="EMBL" id="WDF67633.1"/>
    </source>
</evidence>
<keyword evidence="4" id="KW-0460">Magnesium</keyword>
<keyword evidence="3" id="KW-0479">Metal-binding</keyword>
<name>A0ABY7WGX3_9SPHI</name>
<evidence type="ECO:0000256" key="4">
    <source>
        <dbReference type="ARBA" id="ARBA00022842"/>
    </source>
</evidence>
<dbReference type="InterPro" id="IPR023198">
    <property type="entry name" value="PGP-like_dom2"/>
</dbReference>
<dbReference type="SFLD" id="SFLDG01135">
    <property type="entry name" value="C1.5.6:_HAD__Beta-PGM__Phospha"/>
    <property type="match status" value="1"/>
</dbReference>
<dbReference type="InterPro" id="IPR023214">
    <property type="entry name" value="HAD_sf"/>
</dbReference>
<evidence type="ECO:0000256" key="2">
    <source>
        <dbReference type="ARBA" id="ARBA00006171"/>
    </source>
</evidence>
<evidence type="ECO:0000256" key="5">
    <source>
        <dbReference type="ARBA" id="ARBA00023277"/>
    </source>
</evidence>
<evidence type="ECO:0000313" key="7">
    <source>
        <dbReference type="Proteomes" id="UP001221558"/>
    </source>
</evidence>
<comment type="cofactor">
    <cofactor evidence="1">
        <name>Mg(2+)</name>
        <dbReference type="ChEBI" id="CHEBI:18420"/>
    </cofactor>
</comment>
<dbReference type="CDD" id="cd07505">
    <property type="entry name" value="HAD_BPGM-like"/>
    <property type="match status" value="1"/>
</dbReference>
<keyword evidence="5" id="KW-0119">Carbohydrate metabolism</keyword>
<accession>A0ABY7WGX3</accession>
<dbReference type="Gene3D" id="3.40.50.1000">
    <property type="entry name" value="HAD superfamily/HAD-like"/>
    <property type="match status" value="1"/>
</dbReference>
<dbReference type="PRINTS" id="PR00413">
    <property type="entry name" value="HADHALOGNASE"/>
</dbReference>
<evidence type="ECO:0000256" key="1">
    <source>
        <dbReference type="ARBA" id="ARBA00001946"/>
    </source>
</evidence>
<dbReference type="RefSeq" id="WP_274266361.1">
    <property type="nucleotide sequence ID" value="NZ_CP117880.1"/>
</dbReference>
<sequence length="227" mass="25599">MTEKSLTDQNGYAVIFDMDGVICHTNPFHAKAFAAFFDKYQIPYTDQEFEAHMFGKHNSYIMTHFFKRQIGGDELLALEGEKEALFREIYRSEVKTIPYYLEFLDELKAHGFKTAVATSAPRANLDLILDVLQIANKMDSLLASEDVNLHKPHPEVYLKSAENIGIDPTRCIVFEDSFSGVTAGINAGIKVVGVLSSHAKEELPPCVDYIRDYSEIDAGKVRDLIRQ</sequence>
<dbReference type="InterPro" id="IPR036412">
    <property type="entry name" value="HAD-like_sf"/>
</dbReference>
<proteinExistence type="inferred from homology"/>
<comment type="similarity">
    <text evidence="2">Belongs to the HAD-like hydrolase superfamily. CbbY/CbbZ/Gph/YieH family.</text>
</comment>
<dbReference type="InterPro" id="IPR051600">
    <property type="entry name" value="Beta-PGM-like"/>
</dbReference>
<dbReference type="EMBL" id="CP117880">
    <property type="protein sequence ID" value="WDF67633.1"/>
    <property type="molecule type" value="Genomic_DNA"/>
</dbReference>
<dbReference type="Pfam" id="PF13419">
    <property type="entry name" value="HAD_2"/>
    <property type="match status" value="1"/>
</dbReference>
<dbReference type="PANTHER" id="PTHR46193:SF18">
    <property type="entry name" value="HEXITOL PHOSPHATASE B"/>
    <property type="match status" value="1"/>
</dbReference>
<dbReference type="InterPro" id="IPR006439">
    <property type="entry name" value="HAD-SF_hydro_IA"/>
</dbReference>
<dbReference type="Gene3D" id="1.10.150.240">
    <property type="entry name" value="Putative phosphatase, domain 2"/>
    <property type="match status" value="1"/>
</dbReference>
<dbReference type="Proteomes" id="UP001221558">
    <property type="component" value="Chromosome"/>
</dbReference>
<dbReference type="NCBIfam" id="TIGR01509">
    <property type="entry name" value="HAD-SF-IA-v3"/>
    <property type="match status" value="1"/>
</dbReference>
<keyword evidence="7" id="KW-1185">Reference proteome</keyword>